<evidence type="ECO:0000313" key="2">
    <source>
        <dbReference type="Proteomes" id="UP000327191"/>
    </source>
</evidence>
<name>A0A5E7VB57_PSEFL</name>
<reference evidence="1 2" key="1">
    <citation type="submission" date="2019-09" db="EMBL/GenBank/DDBJ databases">
        <authorList>
            <person name="Chandra G."/>
            <person name="Truman W A."/>
        </authorList>
    </citation>
    <scope>NUCLEOTIDE SEQUENCE [LARGE SCALE GENOMIC DNA]</scope>
    <source>
        <strain evidence="1">PS938</strain>
    </source>
</reference>
<proteinExistence type="predicted"/>
<evidence type="ECO:0000313" key="1">
    <source>
        <dbReference type="EMBL" id="VVQ18808.1"/>
    </source>
</evidence>
<gene>
    <name evidence="1" type="ORF">PS938_04623</name>
</gene>
<dbReference type="Gene3D" id="1.10.30.50">
    <property type="match status" value="1"/>
</dbReference>
<dbReference type="EMBL" id="CABVJE010000022">
    <property type="protein sequence ID" value="VVQ18808.1"/>
    <property type="molecule type" value="Genomic_DNA"/>
</dbReference>
<sequence length="109" mass="12441">MNKWNIPDWLEWEVIARDVCCVYCSTEFGSCGTRKSQASWEHITNDARIITRENIALCCISCNASKGAKLLAEWTHTTYCKNKNITPQSVSDVIKRALMQPPRYPNQTS</sequence>
<evidence type="ECO:0008006" key="3">
    <source>
        <dbReference type="Google" id="ProtNLM"/>
    </source>
</evidence>
<protein>
    <recommendedName>
        <fullName evidence="3">HNH endonuclease</fullName>
    </recommendedName>
</protein>
<dbReference type="Proteomes" id="UP000327191">
    <property type="component" value="Unassembled WGS sequence"/>
</dbReference>
<organism evidence="1 2">
    <name type="scientific">Pseudomonas fluorescens</name>
    <dbReference type="NCBI Taxonomy" id="294"/>
    <lineage>
        <taxon>Bacteria</taxon>
        <taxon>Pseudomonadati</taxon>
        <taxon>Pseudomonadota</taxon>
        <taxon>Gammaproteobacteria</taxon>
        <taxon>Pseudomonadales</taxon>
        <taxon>Pseudomonadaceae</taxon>
        <taxon>Pseudomonas</taxon>
    </lineage>
</organism>
<dbReference type="OrthoDB" id="9816185at2"/>
<dbReference type="AlphaFoldDB" id="A0A5E7VB57"/>
<accession>A0A5E7VB57</accession>